<accession>A0ABW3DDF5</accession>
<dbReference type="EMBL" id="JBHTIU010000081">
    <property type="protein sequence ID" value="MFD0871447.1"/>
    <property type="molecule type" value="Genomic_DNA"/>
</dbReference>
<dbReference type="SUPFAM" id="SSF63829">
    <property type="entry name" value="Calcium-dependent phosphotriesterase"/>
    <property type="match status" value="1"/>
</dbReference>
<gene>
    <name evidence="1" type="ORF">ACFQ03_20110</name>
</gene>
<protein>
    <submittedName>
        <fullName evidence="1">Uncharacterized protein</fullName>
    </submittedName>
</protein>
<organism evidence="1 2">
    <name type="scientific">Paenibacillus residui</name>
    <dbReference type="NCBI Taxonomy" id="629724"/>
    <lineage>
        <taxon>Bacteria</taxon>
        <taxon>Bacillati</taxon>
        <taxon>Bacillota</taxon>
        <taxon>Bacilli</taxon>
        <taxon>Bacillales</taxon>
        <taxon>Paenibacillaceae</taxon>
        <taxon>Paenibacillus</taxon>
    </lineage>
</organism>
<dbReference type="Proteomes" id="UP001597120">
    <property type="component" value="Unassembled WGS sequence"/>
</dbReference>
<dbReference type="Gene3D" id="2.130.10.10">
    <property type="entry name" value="YVTN repeat-like/Quinoprotein amine dehydrogenase"/>
    <property type="match status" value="1"/>
</dbReference>
<keyword evidence="2" id="KW-1185">Reference proteome</keyword>
<name>A0ABW3DDF5_9BACL</name>
<evidence type="ECO:0000313" key="1">
    <source>
        <dbReference type="EMBL" id="MFD0871447.1"/>
    </source>
</evidence>
<reference evidence="2" key="1">
    <citation type="journal article" date="2019" name="Int. J. Syst. Evol. Microbiol.">
        <title>The Global Catalogue of Microorganisms (GCM) 10K type strain sequencing project: providing services to taxonomists for standard genome sequencing and annotation.</title>
        <authorList>
            <consortium name="The Broad Institute Genomics Platform"/>
            <consortium name="The Broad Institute Genome Sequencing Center for Infectious Disease"/>
            <person name="Wu L."/>
            <person name="Ma J."/>
        </authorList>
    </citation>
    <scope>NUCLEOTIDE SEQUENCE [LARGE SCALE GENOMIC DNA]</scope>
    <source>
        <strain evidence="2">CCUG 57263</strain>
    </source>
</reference>
<evidence type="ECO:0000313" key="2">
    <source>
        <dbReference type="Proteomes" id="UP001597120"/>
    </source>
</evidence>
<sequence>MGRFECIGTPVRADETRSAAVCRNAEGEERVVIAARGYVLIVHPDTGDCRQLPFPEGWVDYPFASISDKAGRYYTGAGRMLMVLDPFTAEFVWWTKGGQVPEEEILGFAFAETEEGTVYATTYPGCKLIKVNPDTEECERIGRLSNGQKYAMSLAADRQGWLYAGIGTQQAGISAYHPDTGILAEWLISGDDVAGSGQVHRGTDGEVYASLPLAGEGQEAQTRWFRLLGGEAVPVKAADVAPSVYQGSGYQKLYGHLSGGRTIISWQLADSELAMEEADGSTTVCPLHYEGWGTSLSPMTQGPDDRLYGTSNHPLHLYRYDPREDELVNFGGKVVEEGGGGNICAYAAQGPYLLGAAYAGGRVHMLDTRENPGLGRDGGRNPRLIYFDDRIHRPRCAAAHPDGQHILYGGFPGYGAVGGGLGIVHVPSGTVTVYPHDQIVPFQSTLGLACLSTGDIIGGTSIETPGGAEPAAREAVLYRLSWQERKVVRRWTLLPEAREISLLACDSRDFIHGLTSDSLYFVFDPREERLLQRIDLSDWGGVVRQGLITADHGGETVIFGLLSGTLFRIDPNTSEPVRLADPPKEATSGLAYINGRLYFGCGSELWRYCII</sequence>
<dbReference type="SUPFAM" id="SSF75011">
    <property type="entry name" value="3-carboxy-cis,cis-mucoante lactonizing enzyme"/>
    <property type="match status" value="1"/>
</dbReference>
<comment type="caution">
    <text evidence="1">The sequence shown here is derived from an EMBL/GenBank/DDBJ whole genome shotgun (WGS) entry which is preliminary data.</text>
</comment>
<dbReference type="RefSeq" id="WP_379290478.1">
    <property type="nucleotide sequence ID" value="NZ_JBHTIU010000081.1"/>
</dbReference>
<proteinExistence type="predicted"/>
<dbReference type="InterPro" id="IPR015943">
    <property type="entry name" value="WD40/YVTN_repeat-like_dom_sf"/>
</dbReference>